<keyword evidence="1" id="KW-0175">Coiled coil</keyword>
<organism evidence="2 3">
    <name type="scientific">Gekko japonicus</name>
    <name type="common">Schlegel's Japanese gecko</name>
    <dbReference type="NCBI Taxonomy" id="146911"/>
    <lineage>
        <taxon>Eukaryota</taxon>
        <taxon>Metazoa</taxon>
        <taxon>Chordata</taxon>
        <taxon>Craniata</taxon>
        <taxon>Vertebrata</taxon>
        <taxon>Euteleostomi</taxon>
        <taxon>Lepidosauria</taxon>
        <taxon>Squamata</taxon>
        <taxon>Bifurcata</taxon>
        <taxon>Gekkota</taxon>
        <taxon>Gekkonidae</taxon>
        <taxon>Gekkoninae</taxon>
        <taxon>Gekko</taxon>
    </lineage>
</organism>
<keyword evidence="3" id="KW-0346">Stress response</keyword>
<feature type="coiled-coil region" evidence="1">
    <location>
        <begin position="76"/>
        <end position="135"/>
    </location>
</feature>
<dbReference type="SUPFAM" id="SSF48371">
    <property type="entry name" value="ARM repeat"/>
    <property type="match status" value="1"/>
</dbReference>
<dbReference type="InterPro" id="IPR016024">
    <property type="entry name" value="ARM-type_fold"/>
</dbReference>
<evidence type="ECO:0000313" key="3">
    <source>
        <dbReference type="RefSeq" id="XP_015265252.1"/>
    </source>
</evidence>
<dbReference type="InterPro" id="IPR039584">
    <property type="entry name" value="HSF2BP"/>
</dbReference>
<dbReference type="RefSeq" id="XP_015265252.1">
    <property type="nucleotide sequence ID" value="XM_015409766.1"/>
</dbReference>
<proteinExistence type="predicted"/>
<protein>
    <submittedName>
        <fullName evidence="3">Heat shock factor 2-binding protein</fullName>
    </submittedName>
</protein>
<name>A0ABM1JUW5_GEKJA</name>
<dbReference type="Proteomes" id="UP000694871">
    <property type="component" value="Unplaced"/>
</dbReference>
<dbReference type="GeneID" id="107109203"/>
<evidence type="ECO:0000256" key="1">
    <source>
        <dbReference type="SAM" id="Coils"/>
    </source>
</evidence>
<keyword evidence="2" id="KW-1185">Reference proteome</keyword>
<gene>
    <name evidence="3" type="primary">HSF2BP</name>
</gene>
<dbReference type="InterPro" id="IPR011989">
    <property type="entry name" value="ARM-like"/>
</dbReference>
<sequence>MDTWSVGPTNQFCRKSRETNASKHRLLHVLDITETEGEFVKVRKKALERLTTEVMQLHDILPQVLTGDILENFQNLDVVEALVEKKENELEQLRMDCEHFKARLETAQGDCMKERKEKLTVRQQLNEAKQQLLQQAEYCTEMGASVCTLLWSVSSNEEAVKSILINSKAETFFSLAGQTMESFVRSLGEDTKQQDMDSDESQFVLALAGIVTNVAALVCGREFLVNSSKVLLDTIMQLLGDMKPGCCTKLKVLMMMSLYNVSINVKGLKYISENPGFFPLLWWLLNDPDPEVCLHVLRLLQSVILEPEVLAKSAAEIRDTMPLPRILMLSKCRNGDLQMLAQELLEDIKVLECEI</sequence>
<dbReference type="PANTHER" id="PTHR15434">
    <property type="entry name" value="HEAT SHOCK FACTOR 2-BINDING PROTEIN"/>
    <property type="match status" value="1"/>
</dbReference>
<dbReference type="Gene3D" id="1.25.10.10">
    <property type="entry name" value="Leucine-rich Repeat Variant"/>
    <property type="match status" value="1"/>
</dbReference>
<reference evidence="3" key="1">
    <citation type="submission" date="2025-08" db="UniProtKB">
        <authorList>
            <consortium name="RefSeq"/>
        </authorList>
    </citation>
    <scope>IDENTIFICATION</scope>
</reference>
<dbReference type="PANTHER" id="PTHR15434:SF2">
    <property type="entry name" value="HEAT SHOCK FACTOR 2-BINDING PROTEIN"/>
    <property type="match status" value="1"/>
</dbReference>
<accession>A0ABM1JUW5</accession>
<evidence type="ECO:0000313" key="2">
    <source>
        <dbReference type="Proteomes" id="UP000694871"/>
    </source>
</evidence>